<name>A0A6M3IVB4_9ZZZZ</name>
<evidence type="ECO:0000313" key="2">
    <source>
        <dbReference type="EMBL" id="QJA83263.1"/>
    </source>
</evidence>
<reference evidence="1" key="1">
    <citation type="submission" date="2020-03" db="EMBL/GenBank/DDBJ databases">
        <title>The deep terrestrial virosphere.</title>
        <authorList>
            <person name="Holmfeldt K."/>
            <person name="Nilsson E."/>
            <person name="Simone D."/>
            <person name="Lopez-Fernandez M."/>
            <person name="Wu X."/>
            <person name="de Brujin I."/>
            <person name="Lundin D."/>
            <person name="Andersson A."/>
            <person name="Bertilsson S."/>
            <person name="Dopson M."/>
        </authorList>
    </citation>
    <scope>NUCLEOTIDE SEQUENCE</scope>
    <source>
        <strain evidence="2">MM415A00305</strain>
        <strain evidence="1">MM415B01000</strain>
    </source>
</reference>
<dbReference type="EMBL" id="MT142506">
    <property type="protein sequence ID" value="QJA83263.1"/>
    <property type="molecule type" value="Genomic_DNA"/>
</dbReference>
<proteinExistence type="predicted"/>
<dbReference type="EMBL" id="MT141430">
    <property type="protein sequence ID" value="QJA61111.1"/>
    <property type="molecule type" value="Genomic_DNA"/>
</dbReference>
<gene>
    <name evidence="2" type="ORF">MM415A00305_0061</name>
    <name evidence="1" type="ORF">MM415B01000_0037</name>
</gene>
<dbReference type="AlphaFoldDB" id="A0A6M3IVB4"/>
<evidence type="ECO:0000313" key="1">
    <source>
        <dbReference type="EMBL" id="QJA61111.1"/>
    </source>
</evidence>
<protein>
    <submittedName>
        <fullName evidence="1">Uncharacterized protein</fullName>
    </submittedName>
</protein>
<organism evidence="1">
    <name type="scientific">viral metagenome</name>
    <dbReference type="NCBI Taxonomy" id="1070528"/>
    <lineage>
        <taxon>unclassified sequences</taxon>
        <taxon>metagenomes</taxon>
        <taxon>organismal metagenomes</taxon>
    </lineage>
</organism>
<sequence>MNDHYWAEKKAEREDAMNPIEKLVADRNAISVSNSALEERVYAYHNLIDAFAEGHEVLEVQEHGGDKMTPFPHGHWLVSDCDGYEDRKRKPTYRRTTYAIVPRKKPGLREAAAELLAWMDGGYHDKDIGTLRTNLAAALKEGDV</sequence>
<accession>A0A6M3IVB4</accession>